<evidence type="ECO:0000313" key="1">
    <source>
        <dbReference type="EMBL" id="GAI40425.1"/>
    </source>
</evidence>
<name>X1PMZ6_9ZZZZ</name>
<comment type="caution">
    <text evidence="1">The sequence shown here is derived from an EMBL/GenBank/DDBJ whole genome shotgun (WGS) entry which is preliminary data.</text>
</comment>
<protein>
    <submittedName>
        <fullName evidence="1">Uncharacterized protein</fullName>
    </submittedName>
</protein>
<reference evidence="1" key="1">
    <citation type="journal article" date="2014" name="Front. Microbiol.">
        <title>High frequency of phylogenetically diverse reductive dehalogenase-homologous genes in deep subseafloor sedimentary metagenomes.</title>
        <authorList>
            <person name="Kawai M."/>
            <person name="Futagami T."/>
            <person name="Toyoda A."/>
            <person name="Takaki Y."/>
            <person name="Nishi S."/>
            <person name="Hori S."/>
            <person name="Arai W."/>
            <person name="Tsubouchi T."/>
            <person name="Morono Y."/>
            <person name="Uchiyama I."/>
            <person name="Ito T."/>
            <person name="Fujiyama A."/>
            <person name="Inagaki F."/>
            <person name="Takami H."/>
        </authorList>
    </citation>
    <scope>NUCLEOTIDE SEQUENCE</scope>
    <source>
        <strain evidence="1">Expedition CK06-06</strain>
    </source>
</reference>
<organism evidence="1">
    <name type="scientific">marine sediment metagenome</name>
    <dbReference type="NCBI Taxonomy" id="412755"/>
    <lineage>
        <taxon>unclassified sequences</taxon>
        <taxon>metagenomes</taxon>
        <taxon>ecological metagenomes</taxon>
    </lineage>
</organism>
<accession>X1PMZ6</accession>
<dbReference type="AlphaFoldDB" id="X1PMZ6"/>
<gene>
    <name evidence="1" type="ORF">S06H3_51946</name>
</gene>
<dbReference type="EMBL" id="BARV01033004">
    <property type="protein sequence ID" value="GAI40425.1"/>
    <property type="molecule type" value="Genomic_DNA"/>
</dbReference>
<proteinExistence type="predicted"/>
<sequence length="47" mass="4990">MALPIPVDNPARLVSNIANGRLTSITLPRDEVATNPPVAEVKIVIRG</sequence>